<feature type="compositionally biased region" description="Low complexity" evidence="1">
    <location>
        <begin position="108"/>
        <end position="138"/>
    </location>
</feature>
<keyword evidence="4" id="KW-1185">Reference proteome</keyword>
<proteinExistence type="predicted"/>
<accession>A0A1C6V2C6</accession>
<keyword evidence="2" id="KW-0472">Membrane</keyword>
<feature type="region of interest" description="Disordered" evidence="1">
    <location>
        <begin position="71"/>
        <end position="138"/>
    </location>
</feature>
<evidence type="ECO:0000256" key="2">
    <source>
        <dbReference type="SAM" id="Phobius"/>
    </source>
</evidence>
<evidence type="ECO:0000313" key="3">
    <source>
        <dbReference type="EMBL" id="SCL60499.1"/>
    </source>
</evidence>
<name>A0A1C6V2C6_9ACTN</name>
<dbReference type="RefSeq" id="WP_091441798.1">
    <property type="nucleotide sequence ID" value="NZ_BMMJ01000002.1"/>
</dbReference>
<keyword evidence="2" id="KW-0812">Transmembrane</keyword>
<feature type="region of interest" description="Disordered" evidence="1">
    <location>
        <begin position="18"/>
        <end position="37"/>
    </location>
</feature>
<protein>
    <submittedName>
        <fullName evidence="3">Uncharacterized protein</fullName>
    </submittedName>
</protein>
<reference evidence="3 4" key="1">
    <citation type="submission" date="2016-06" db="EMBL/GenBank/DDBJ databases">
        <authorList>
            <person name="Kjaerup R.B."/>
            <person name="Dalgaard T.S."/>
            <person name="Juul-Madsen H.R."/>
        </authorList>
    </citation>
    <scope>NUCLEOTIDE SEQUENCE [LARGE SCALE GENOMIC DNA]</scope>
    <source>
        <strain evidence="3 4">DSM 45577</strain>
    </source>
</reference>
<dbReference type="Proteomes" id="UP000198937">
    <property type="component" value="Unassembled WGS sequence"/>
</dbReference>
<dbReference type="EMBL" id="FMIA01000002">
    <property type="protein sequence ID" value="SCL60499.1"/>
    <property type="molecule type" value="Genomic_DNA"/>
</dbReference>
<dbReference type="STRING" id="683228.GA0070617_4398"/>
<evidence type="ECO:0000313" key="4">
    <source>
        <dbReference type="Proteomes" id="UP000198937"/>
    </source>
</evidence>
<dbReference type="OrthoDB" id="3386992at2"/>
<gene>
    <name evidence="3" type="ORF">GA0070617_4398</name>
</gene>
<sequence length="288" mass="29254">MAPDDNLDEALRELARHARQTGRVATASDVRRRGDTRRRRRYGATAVLGVVLLGAVGVGIAGFAGRPPDTLPAGPTAVPSRSAPLPSLPTPNPARPTPTPTGSAPVDTAPTGGTASGSAPTGAAPATSAGTSASTPAAEVDPLKLARRQYAVVRTGAFESAVSLLDDGQLGEVDGDEGRSLFVFLPQPDGSYLIRTAEPDSAGTRHCWQVGAGGGTPPIVAARCVPTDPAQQFTIGTGPTADGDRTHTIGNGSAFLRHSSQLGLVLAEADAADADTVFRFVDNGAAPR</sequence>
<feature type="compositionally biased region" description="Pro residues" evidence="1">
    <location>
        <begin position="86"/>
        <end position="99"/>
    </location>
</feature>
<dbReference type="AlphaFoldDB" id="A0A1C6V2C6"/>
<keyword evidence="2" id="KW-1133">Transmembrane helix</keyword>
<feature type="transmembrane region" description="Helical" evidence="2">
    <location>
        <begin position="42"/>
        <end position="64"/>
    </location>
</feature>
<organism evidence="3 4">
    <name type="scientific">Micromonospora yangpuensis</name>
    <dbReference type="NCBI Taxonomy" id="683228"/>
    <lineage>
        <taxon>Bacteria</taxon>
        <taxon>Bacillati</taxon>
        <taxon>Actinomycetota</taxon>
        <taxon>Actinomycetes</taxon>
        <taxon>Micromonosporales</taxon>
        <taxon>Micromonosporaceae</taxon>
        <taxon>Micromonospora</taxon>
    </lineage>
</organism>
<evidence type="ECO:0000256" key="1">
    <source>
        <dbReference type="SAM" id="MobiDB-lite"/>
    </source>
</evidence>